<reference evidence="1 2" key="1">
    <citation type="journal article" date="2018" name="Evol. Lett.">
        <title>Horizontal gene cluster transfer increased hallucinogenic mushroom diversity.</title>
        <authorList>
            <person name="Reynolds H.T."/>
            <person name="Vijayakumar V."/>
            <person name="Gluck-Thaler E."/>
            <person name="Korotkin H.B."/>
            <person name="Matheny P.B."/>
            <person name="Slot J.C."/>
        </authorList>
    </citation>
    <scope>NUCLEOTIDE SEQUENCE [LARGE SCALE GENOMIC DNA]</scope>
    <source>
        <strain evidence="1 2">2631</strain>
    </source>
</reference>
<comment type="caution">
    <text evidence="1">The sequence shown here is derived from an EMBL/GenBank/DDBJ whole genome shotgun (WGS) entry which is preliminary data.</text>
</comment>
<dbReference type="STRING" id="93625.A0A409X2R9"/>
<keyword evidence="2" id="KW-1185">Reference proteome</keyword>
<accession>A0A409X2R9</accession>
<dbReference type="InParanoid" id="A0A409X2R9"/>
<proteinExistence type="predicted"/>
<dbReference type="EMBL" id="NHYD01002766">
    <property type="protein sequence ID" value="PPQ85052.1"/>
    <property type="molecule type" value="Genomic_DNA"/>
</dbReference>
<organism evidence="1 2">
    <name type="scientific">Psilocybe cyanescens</name>
    <dbReference type="NCBI Taxonomy" id="93625"/>
    <lineage>
        <taxon>Eukaryota</taxon>
        <taxon>Fungi</taxon>
        <taxon>Dikarya</taxon>
        <taxon>Basidiomycota</taxon>
        <taxon>Agaricomycotina</taxon>
        <taxon>Agaricomycetes</taxon>
        <taxon>Agaricomycetidae</taxon>
        <taxon>Agaricales</taxon>
        <taxon>Agaricineae</taxon>
        <taxon>Strophariaceae</taxon>
        <taxon>Psilocybe</taxon>
    </lineage>
</organism>
<dbReference type="OrthoDB" id="3041043at2759"/>
<evidence type="ECO:0000313" key="2">
    <source>
        <dbReference type="Proteomes" id="UP000283269"/>
    </source>
</evidence>
<evidence type="ECO:0000313" key="1">
    <source>
        <dbReference type="EMBL" id="PPQ85052.1"/>
    </source>
</evidence>
<protein>
    <submittedName>
        <fullName evidence="1">Uncharacterized protein</fullName>
    </submittedName>
</protein>
<name>A0A409X2R9_PSICY</name>
<gene>
    <name evidence="1" type="ORF">CVT25_010274</name>
</gene>
<dbReference type="AlphaFoldDB" id="A0A409X2R9"/>
<sequence>MFSSFGVYNPLQGCLSRDQLPSNSLNALYTQRLKSIDYRYTQPAPYPDETFEEALGLVSDFRRSEGHFFYTTTPKGYFGAAIILNFEKSEPHRKIQLIMMHHSPLQMMLNFHSSQIFPHLLWSFFTDTPTLAADLMNIITHEKAYSLYPRGTFDGRRSLLYHSLKNDHQLLVATAKLATRRWQIVHKISRDEFANPRTLPILPELNLPASNMEANSWALSYDADLVPNMTATLFVSTKLCYGYLIADELLQKYVLRLCMALDAKFERAVRGSSFHMVCLLTVC</sequence>
<dbReference type="Proteomes" id="UP000283269">
    <property type="component" value="Unassembled WGS sequence"/>
</dbReference>